<comment type="caution">
    <text evidence="1">The sequence shown here is derived from an EMBL/GenBank/DDBJ whole genome shotgun (WGS) entry which is preliminary data.</text>
</comment>
<dbReference type="EMBL" id="CAJVCH010330627">
    <property type="protein sequence ID" value="CAG7787043.1"/>
    <property type="molecule type" value="Genomic_DNA"/>
</dbReference>
<proteinExistence type="predicted"/>
<gene>
    <name evidence="1" type="ORF">AFUS01_LOCUS25572</name>
</gene>
<evidence type="ECO:0000313" key="1">
    <source>
        <dbReference type="EMBL" id="CAG7787043.1"/>
    </source>
</evidence>
<evidence type="ECO:0000313" key="2">
    <source>
        <dbReference type="Proteomes" id="UP000708208"/>
    </source>
</evidence>
<organism evidence="1 2">
    <name type="scientific">Allacma fusca</name>
    <dbReference type="NCBI Taxonomy" id="39272"/>
    <lineage>
        <taxon>Eukaryota</taxon>
        <taxon>Metazoa</taxon>
        <taxon>Ecdysozoa</taxon>
        <taxon>Arthropoda</taxon>
        <taxon>Hexapoda</taxon>
        <taxon>Collembola</taxon>
        <taxon>Symphypleona</taxon>
        <taxon>Sminthuridae</taxon>
        <taxon>Allacma</taxon>
    </lineage>
</organism>
<reference evidence="1" key="1">
    <citation type="submission" date="2021-06" db="EMBL/GenBank/DDBJ databases">
        <authorList>
            <person name="Hodson N. C."/>
            <person name="Mongue J. A."/>
            <person name="Jaron S. K."/>
        </authorList>
    </citation>
    <scope>NUCLEOTIDE SEQUENCE</scope>
</reference>
<accession>A0A8J2KDZ3</accession>
<feature type="non-terminal residue" evidence="1">
    <location>
        <position position="27"/>
    </location>
</feature>
<dbReference type="Proteomes" id="UP000708208">
    <property type="component" value="Unassembled WGS sequence"/>
</dbReference>
<feature type="non-terminal residue" evidence="1">
    <location>
        <position position="1"/>
    </location>
</feature>
<dbReference type="AlphaFoldDB" id="A0A8J2KDZ3"/>
<sequence length="27" mass="2957">LIDLMLLHLRNGVPQSVSLTPGQNLID</sequence>
<name>A0A8J2KDZ3_9HEXA</name>
<protein>
    <submittedName>
        <fullName evidence="1">Uncharacterized protein</fullName>
    </submittedName>
</protein>
<keyword evidence="2" id="KW-1185">Reference proteome</keyword>